<accession>A0A8J6MCJ3</accession>
<proteinExistence type="predicted"/>
<protein>
    <submittedName>
        <fullName evidence="1">DUF1934 domain-containing protein</fullName>
    </submittedName>
</protein>
<name>A0A8J6MCJ3_9FIRM</name>
<evidence type="ECO:0000313" key="1">
    <source>
        <dbReference type="EMBL" id="MBC5721881.1"/>
    </source>
</evidence>
<dbReference type="AlphaFoldDB" id="A0A8J6MCJ3"/>
<reference evidence="1" key="1">
    <citation type="submission" date="2020-08" db="EMBL/GenBank/DDBJ databases">
        <title>Genome public.</title>
        <authorList>
            <person name="Liu C."/>
            <person name="Sun Q."/>
        </authorList>
    </citation>
    <scope>NUCLEOTIDE SEQUENCE</scope>
    <source>
        <strain evidence="1">NSJ-23</strain>
    </source>
</reference>
<dbReference type="Pfam" id="PF09148">
    <property type="entry name" value="DUF1934"/>
    <property type="match status" value="1"/>
</dbReference>
<sequence>MEKDVIISIKGTQKYDGGEPGAVELVTAGRLAQDEAGYTLSYQESELTGLEGTMTTIQVEGEQVTLMRVGEFNTQMVFREGRRHLSMYNTPYGAMAIGVNTRHLLAELDDHGGNIEIDYCIEVDHAVASRNIFCIQFKEAEGSGSLKQ</sequence>
<gene>
    <name evidence="1" type="ORF">H8S11_03480</name>
</gene>
<dbReference type="Proteomes" id="UP000628736">
    <property type="component" value="Unassembled WGS sequence"/>
</dbReference>
<dbReference type="Gene3D" id="2.40.128.20">
    <property type="match status" value="1"/>
</dbReference>
<dbReference type="SUPFAM" id="SSF50814">
    <property type="entry name" value="Lipocalins"/>
    <property type="match status" value="1"/>
</dbReference>
<dbReference type="InterPro" id="IPR015231">
    <property type="entry name" value="DUF1934"/>
</dbReference>
<dbReference type="InterPro" id="IPR012674">
    <property type="entry name" value="Calycin"/>
</dbReference>
<keyword evidence="2" id="KW-1185">Reference proteome</keyword>
<organism evidence="1 2">
    <name type="scientific">Flintibacter hominis</name>
    <dbReference type="NCBI Taxonomy" id="2763048"/>
    <lineage>
        <taxon>Bacteria</taxon>
        <taxon>Bacillati</taxon>
        <taxon>Bacillota</taxon>
        <taxon>Clostridia</taxon>
        <taxon>Eubacteriales</taxon>
        <taxon>Flintibacter</taxon>
    </lineage>
</organism>
<comment type="caution">
    <text evidence="1">The sequence shown here is derived from an EMBL/GenBank/DDBJ whole genome shotgun (WGS) entry which is preliminary data.</text>
</comment>
<evidence type="ECO:0000313" key="2">
    <source>
        <dbReference type="Proteomes" id="UP000628736"/>
    </source>
</evidence>
<dbReference type="EMBL" id="JACOPO010000002">
    <property type="protein sequence ID" value="MBC5721881.1"/>
    <property type="molecule type" value="Genomic_DNA"/>
</dbReference>
<dbReference type="RefSeq" id="WP_147571028.1">
    <property type="nucleotide sequence ID" value="NZ_JACOPO010000002.1"/>
</dbReference>